<accession>A0A8H6YQC4</accession>
<feature type="region of interest" description="Disordered" evidence="1">
    <location>
        <begin position="529"/>
        <end position="556"/>
    </location>
</feature>
<feature type="region of interest" description="Disordered" evidence="1">
    <location>
        <begin position="378"/>
        <end position="515"/>
    </location>
</feature>
<protein>
    <submittedName>
        <fullName evidence="2">Uncharacterized protein</fullName>
    </submittedName>
</protein>
<gene>
    <name evidence="2" type="ORF">MVEN_00638000</name>
</gene>
<feature type="compositionally biased region" description="Basic and acidic residues" evidence="1">
    <location>
        <begin position="448"/>
        <end position="459"/>
    </location>
</feature>
<evidence type="ECO:0000256" key="1">
    <source>
        <dbReference type="SAM" id="MobiDB-lite"/>
    </source>
</evidence>
<comment type="caution">
    <text evidence="2">The sequence shown here is derived from an EMBL/GenBank/DDBJ whole genome shotgun (WGS) entry which is preliminary data.</text>
</comment>
<keyword evidence="3" id="KW-1185">Reference proteome</keyword>
<feature type="compositionally biased region" description="Basic and acidic residues" evidence="1">
    <location>
        <begin position="393"/>
        <end position="435"/>
    </location>
</feature>
<evidence type="ECO:0000313" key="3">
    <source>
        <dbReference type="Proteomes" id="UP000620124"/>
    </source>
</evidence>
<name>A0A8H6YQC4_9AGAR</name>
<dbReference type="EMBL" id="JACAZI010000004">
    <property type="protein sequence ID" value="KAF7362881.1"/>
    <property type="molecule type" value="Genomic_DNA"/>
</dbReference>
<dbReference type="AlphaFoldDB" id="A0A8H6YQC4"/>
<reference evidence="2" key="1">
    <citation type="submission" date="2020-05" db="EMBL/GenBank/DDBJ databases">
        <title>Mycena genomes resolve the evolution of fungal bioluminescence.</title>
        <authorList>
            <person name="Tsai I.J."/>
        </authorList>
    </citation>
    <scope>NUCLEOTIDE SEQUENCE</scope>
    <source>
        <strain evidence="2">CCC161011</strain>
    </source>
</reference>
<evidence type="ECO:0000313" key="2">
    <source>
        <dbReference type="EMBL" id="KAF7362881.1"/>
    </source>
</evidence>
<sequence length="556" mass="60935">MVSDSKFTKDQVAHIEGYLDELKEAIVSDTEKTWKDETAQKILKSELFLDQLPSKAKDDARGGTPDDWEKCLQAKFRNMKAKIQRRQRAAELAGSSGGSSSRVLANVGGGDVQSSGGSHSFFGRPKLTGLKLFELKHKQAILDNAKVLAAEASTTKTFPFYQPSKKALWDRLPEPQQVEFVKNATLMQNDVGINQAALETSLHYDADDFVKSGFCSDITMVVMFSFRKPDGNLVTSSTAVHSSPGGPKFNETPAFKDMFEHFNVFAEKALPPRAAKTTDYNIPEDEDGTPLFPEINLNTTSPAVVGLAIKQYVAKLWGHCRPSEPFSTENAAAHYDKNLFALPVAMEKIDSLTPTEILSMAEYFKGLEGDARFIFTRSGDEAEKGGGGENALDEGRRRRGERAEEAEKQEGKEEHEGEGEDRPTRKMTRGERSDGSVEDGEPVGDHGNGGDEPPKDDGPSSKAPRKNKPGKRAGGKSKKTQPVLKKRARQADREESEAPPAKKSKKADPPVQPVLPEGIAAGRLRHAVKAPKPHDASVAVPKNNTKRKPGWDWVVE</sequence>
<organism evidence="2 3">
    <name type="scientific">Mycena venus</name>
    <dbReference type="NCBI Taxonomy" id="2733690"/>
    <lineage>
        <taxon>Eukaryota</taxon>
        <taxon>Fungi</taxon>
        <taxon>Dikarya</taxon>
        <taxon>Basidiomycota</taxon>
        <taxon>Agaricomycotina</taxon>
        <taxon>Agaricomycetes</taxon>
        <taxon>Agaricomycetidae</taxon>
        <taxon>Agaricales</taxon>
        <taxon>Marasmiineae</taxon>
        <taxon>Mycenaceae</taxon>
        <taxon>Mycena</taxon>
    </lineage>
</organism>
<feature type="compositionally biased region" description="Basic residues" evidence="1">
    <location>
        <begin position="463"/>
        <end position="488"/>
    </location>
</feature>
<dbReference type="Proteomes" id="UP000620124">
    <property type="component" value="Unassembled WGS sequence"/>
</dbReference>
<proteinExistence type="predicted"/>
<dbReference type="OrthoDB" id="3063186at2759"/>